<dbReference type="Pfam" id="PF13413">
    <property type="entry name" value="HTH_25"/>
    <property type="match status" value="1"/>
</dbReference>
<evidence type="ECO:0000256" key="2">
    <source>
        <dbReference type="SAM" id="Phobius"/>
    </source>
</evidence>
<dbReference type="AlphaFoldDB" id="N6YNL9"/>
<dbReference type="EMBL" id="AMXF01000162">
    <property type="protein sequence ID" value="ENO95876.1"/>
    <property type="molecule type" value="Genomic_DNA"/>
</dbReference>
<dbReference type="GO" id="GO:0003677">
    <property type="term" value="F:DNA binding"/>
    <property type="evidence" value="ECO:0007669"/>
    <property type="project" value="InterPro"/>
</dbReference>
<reference evidence="3 4" key="1">
    <citation type="submission" date="2012-09" db="EMBL/GenBank/DDBJ databases">
        <title>Draft Genome Sequences of 6 Strains from Genus Thauera.</title>
        <authorList>
            <person name="Liu B."/>
            <person name="Shapleigh J.P."/>
            <person name="Frostegard A.H."/>
        </authorList>
    </citation>
    <scope>NUCLEOTIDE SEQUENCE [LARGE SCALE GENOMIC DNA]</scope>
    <source>
        <strain evidence="3 4">B4P</strain>
    </source>
</reference>
<keyword evidence="2" id="KW-0812">Transmembrane</keyword>
<evidence type="ECO:0000256" key="1">
    <source>
        <dbReference type="SAM" id="MobiDB-lite"/>
    </source>
</evidence>
<protein>
    <submittedName>
        <fullName evidence="3">Transcriptional regulator</fullName>
    </submittedName>
</protein>
<dbReference type="InterPro" id="IPR050400">
    <property type="entry name" value="Bact_Cytoskel_RodZ"/>
</dbReference>
<keyword evidence="4" id="KW-1185">Reference proteome</keyword>
<dbReference type="InterPro" id="IPR001387">
    <property type="entry name" value="Cro/C1-type_HTH"/>
</dbReference>
<name>N6YNL9_9RHOO</name>
<dbReference type="PANTHER" id="PTHR34475">
    <property type="match status" value="1"/>
</dbReference>
<feature type="non-terminal residue" evidence="3">
    <location>
        <position position="167"/>
    </location>
</feature>
<evidence type="ECO:0000313" key="3">
    <source>
        <dbReference type="EMBL" id="ENO95876.1"/>
    </source>
</evidence>
<feature type="region of interest" description="Disordered" evidence="1">
    <location>
        <begin position="1"/>
        <end position="24"/>
    </location>
</feature>
<keyword evidence="2" id="KW-1133">Transmembrane helix</keyword>
<keyword evidence="2" id="KW-0472">Membrane</keyword>
<proteinExistence type="predicted"/>
<organism evidence="3 4">
    <name type="scientific">Thauera phenylacetica B4P</name>
    <dbReference type="NCBI Taxonomy" id="1234382"/>
    <lineage>
        <taxon>Bacteria</taxon>
        <taxon>Pseudomonadati</taxon>
        <taxon>Pseudomonadota</taxon>
        <taxon>Betaproteobacteria</taxon>
        <taxon>Rhodocyclales</taxon>
        <taxon>Zoogloeaceae</taxon>
        <taxon>Thauera</taxon>
    </lineage>
</organism>
<dbReference type="Proteomes" id="UP000013047">
    <property type="component" value="Unassembled WGS sequence"/>
</dbReference>
<gene>
    <name evidence="3" type="ORF">C667_16856</name>
</gene>
<dbReference type="InterPro" id="IPR010982">
    <property type="entry name" value="Lambda_DNA-bd_dom_sf"/>
</dbReference>
<dbReference type="OrthoDB" id="8561330at2"/>
<dbReference type="Gene3D" id="1.10.260.40">
    <property type="entry name" value="lambda repressor-like DNA-binding domains"/>
    <property type="match status" value="1"/>
</dbReference>
<dbReference type="SUPFAM" id="SSF47413">
    <property type="entry name" value="lambda repressor-like DNA-binding domains"/>
    <property type="match status" value="1"/>
</dbReference>
<dbReference type="CDD" id="cd00093">
    <property type="entry name" value="HTH_XRE"/>
    <property type="match status" value="1"/>
</dbReference>
<dbReference type="PANTHER" id="PTHR34475:SF1">
    <property type="entry name" value="CYTOSKELETON PROTEIN RODZ"/>
    <property type="match status" value="1"/>
</dbReference>
<dbReference type="RefSeq" id="WP_004370423.1">
    <property type="nucleotide sequence ID" value="NZ_AMXF01000162.1"/>
</dbReference>
<feature type="transmembrane region" description="Helical" evidence="2">
    <location>
        <begin position="116"/>
        <end position="135"/>
    </location>
</feature>
<sequence length="167" mass="17491">MQSDHLAPGTESAASPGVRLRRAREARGESVHEAAFAIKLSPRQIEALENDDFAALPGMAFVRGFARNYARYLGLDAAPLLDGIGRLAGADQPDLSPIRNANGDLPSGGGTRRGSFPAGAVVAVLLVLLGVGWYFDWFRTEPPAALELQTEPAPAFAPAPTEAGNAA</sequence>
<accession>N6YNL9</accession>
<evidence type="ECO:0000313" key="4">
    <source>
        <dbReference type="Proteomes" id="UP000013047"/>
    </source>
</evidence>
<comment type="caution">
    <text evidence="3">The sequence shown here is derived from an EMBL/GenBank/DDBJ whole genome shotgun (WGS) entry which is preliminary data.</text>
</comment>